<protein>
    <recommendedName>
        <fullName evidence="2">SCP domain-containing protein</fullName>
    </recommendedName>
</protein>
<dbReference type="PANTHER" id="PTHR31157">
    <property type="entry name" value="SCP DOMAIN-CONTAINING PROTEIN"/>
    <property type="match status" value="1"/>
</dbReference>
<dbReference type="Pfam" id="PF00188">
    <property type="entry name" value="CAP"/>
    <property type="match status" value="1"/>
</dbReference>
<dbReference type="InterPro" id="IPR014044">
    <property type="entry name" value="CAP_dom"/>
</dbReference>
<dbReference type="STRING" id="128403.WA1_03120"/>
<feature type="domain" description="SCP" evidence="2">
    <location>
        <begin position="14"/>
        <end position="117"/>
    </location>
</feature>
<dbReference type="OrthoDB" id="9783944at2"/>
<dbReference type="AlphaFoldDB" id="A0A139XHP2"/>
<evidence type="ECO:0000313" key="3">
    <source>
        <dbReference type="EMBL" id="KYC44142.1"/>
    </source>
</evidence>
<feature type="region of interest" description="Disordered" evidence="1">
    <location>
        <begin position="170"/>
        <end position="190"/>
    </location>
</feature>
<evidence type="ECO:0000313" key="4">
    <source>
        <dbReference type="Proteomes" id="UP000076925"/>
    </source>
</evidence>
<organism evidence="3 4">
    <name type="scientific">Scytonema hofmannii PCC 7110</name>
    <dbReference type="NCBI Taxonomy" id="128403"/>
    <lineage>
        <taxon>Bacteria</taxon>
        <taxon>Bacillati</taxon>
        <taxon>Cyanobacteriota</taxon>
        <taxon>Cyanophyceae</taxon>
        <taxon>Nostocales</taxon>
        <taxon>Scytonemataceae</taxon>
        <taxon>Scytonema</taxon>
    </lineage>
</organism>
<sequence length="264" mass="29223">MASNNLTFEQQVIELTNLERTKKGLQPLKANAELNYVADKYAQDMFNGNFFSHTAPDGSKPWDRLKTIGYEARTVGENIAKGQRTPQQVLQGWMNSSGHRANILNPNFTEIGTGFDNNLWVQNFGSGDRNPISRIPSSSQIASNSPSKSVVPTTQSVMGYIASDDFVYEPNQESSSDMDSQKSDWLLNGGLDSLPSEGDGRLNDSIVSQVENVGLIEQFVLDNRQIIGSNRPFETPPGFAANDFLIGNQNTENWFPQIEQVNLV</sequence>
<dbReference type="Proteomes" id="UP000076925">
    <property type="component" value="Unassembled WGS sequence"/>
</dbReference>
<dbReference type="InterPro" id="IPR035940">
    <property type="entry name" value="CAP_sf"/>
</dbReference>
<evidence type="ECO:0000256" key="1">
    <source>
        <dbReference type="SAM" id="MobiDB-lite"/>
    </source>
</evidence>
<dbReference type="EMBL" id="ANNX02000012">
    <property type="protein sequence ID" value="KYC44142.1"/>
    <property type="molecule type" value="Genomic_DNA"/>
</dbReference>
<dbReference type="CDD" id="cd05379">
    <property type="entry name" value="CAP_bacterial"/>
    <property type="match status" value="1"/>
</dbReference>
<dbReference type="RefSeq" id="WP_017741461.1">
    <property type="nucleotide sequence ID" value="NZ_KQ976354.1"/>
</dbReference>
<keyword evidence="4" id="KW-1185">Reference proteome</keyword>
<proteinExistence type="predicted"/>
<comment type="caution">
    <text evidence="3">The sequence shown here is derived from an EMBL/GenBank/DDBJ whole genome shotgun (WGS) entry which is preliminary data.</text>
</comment>
<accession>A0A139XHP2</accession>
<reference evidence="3 4" key="1">
    <citation type="journal article" date="2013" name="Genome Biol. Evol.">
        <title>Genomes of Stigonematalean cyanobacteria (subsection V) and the evolution of oxygenic photosynthesis from prokaryotes to plastids.</title>
        <authorList>
            <person name="Dagan T."/>
            <person name="Roettger M."/>
            <person name="Stucken K."/>
            <person name="Landan G."/>
            <person name="Koch R."/>
            <person name="Major P."/>
            <person name="Gould S.B."/>
            <person name="Goremykin V.V."/>
            <person name="Rippka R."/>
            <person name="Tandeau de Marsac N."/>
            <person name="Gugger M."/>
            <person name="Lockhart P.J."/>
            <person name="Allen J.F."/>
            <person name="Brune I."/>
            <person name="Maus I."/>
            <person name="Puhler A."/>
            <person name="Martin W.F."/>
        </authorList>
    </citation>
    <scope>NUCLEOTIDE SEQUENCE [LARGE SCALE GENOMIC DNA]</scope>
    <source>
        <strain evidence="3 4">PCC 7110</strain>
    </source>
</reference>
<evidence type="ECO:0000259" key="2">
    <source>
        <dbReference type="Pfam" id="PF00188"/>
    </source>
</evidence>
<dbReference type="SUPFAM" id="SSF55797">
    <property type="entry name" value="PR-1-like"/>
    <property type="match status" value="1"/>
</dbReference>
<gene>
    <name evidence="3" type="ORF">WA1_03120</name>
</gene>
<dbReference type="Gene3D" id="3.40.33.10">
    <property type="entry name" value="CAP"/>
    <property type="match status" value="1"/>
</dbReference>
<dbReference type="PANTHER" id="PTHR31157:SF1">
    <property type="entry name" value="SCP DOMAIN-CONTAINING PROTEIN"/>
    <property type="match status" value="1"/>
</dbReference>
<name>A0A139XHP2_9CYAN</name>